<dbReference type="Pfam" id="PF08284">
    <property type="entry name" value="RVP_2"/>
    <property type="match status" value="1"/>
</dbReference>
<dbReference type="InterPro" id="IPR033138">
    <property type="entry name" value="Cu_oxidase_CS"/>
</dbReference>
<name>A0A0B2QSB1_GLYSO</name>
<evidence type="ECO:0000256" key="4">
    <source>
        <dbReference type="ARBA" id="ARBA00022723"/>
    </source>
</evidence>
<dbReference type="InterPro" id="IPR045087">
    <property type="entry name" value="Cu-oxidase_fam"/>
</dbReference>
<keyword evidence="4" id="KW-0479">Metal-binding</keyword>
<dbReference type="SUPFAM" id="SSF49503">
    <property type="entry name" value="Cupredoxins"/>
    <property type="match status" value="1"/>
</dbReference>
<keyword evidence="5" id="KW-0677">Repeat</keyword>
<reference evidence="9" key="1">
    <citation type="submission" date="2014-07" db="EMBL/GenBank/DDBJ databases">
        <title>Identification of a novel salt tolerance gene in wild soybean by whole-genome sequencing.</title>
        <authorList>
            <person name="Lam H.-M."/>
            <person name="Qi X."/>
            <person name="Li M.-W."/>
            <person name="Liu X."/>
            <person name="Xie M."/>
            <person name="Ni M."/>
            <person name="Xu X."/>
        </authorList>
    </citation>
    <scope>NUCLEOTIDE SEQUENCE [LARGE SCALE GENOMIC DNA]</scope>
    <source>
        <tissue evidence="9">Root</tissue>
    </source>
</reference>
<dbReference type="EMBL" id="KN656954">
    <property type="protein sequence ID" value="KHN22723.1"/>
    <property type="molecule type" value="Genomic_DNA"/>
</dbReference>
<dbReference type="Pfam" id="PF07731">
    <property type="entry name" value="Cu-oxidase_2"/>
    <property type="match status" value="1"/>
</dbReference>
<evidence type="ECO:0000256" key="5">
    <source>
        <dbReference type="ARBA" id="ARBA00022737"/>
    </source>
</evidence>
<evidence type="ECO:0000256" key="6">
    <source>
        <dbReference type="ARBA" id="ARBA00023002"/>
    </source>
</evidence>
<organism evidence="9">
    <name type="scientific">Glycine soja</name>
    <name type="common">Wild soybean</name>
    <dbReference type="NCBI Taxonomy" id="3848"/>
    <lineage>
        <taxon>Eukaryota</taxon>
        <taxon>Viridiplantae</taxon>
        <taxon>Streptophyta</taxon>
        <taxon>Embryophyta</taxon>
        <taxon>Tracheophyta</taxon>
        <taxon>Spermatophyta</taxon>
        <taxon>Magnoliopsida</taxon>
        <taxon>eudicotyledons</taxon>
        <taxon>Gunneridae</taxon>
        <taxon>Pentapetalae</taxon>
        <taxon>rosids</taxon>
        <taxon>fabids</taxon>
        <taxon>Fabales</taxon>
        <taxon>Fabaceae</taxon>
        <taxon>Papilionoideae</taxon>
        <taxon>50 kb inversion clade</taxon>
        <taxon>NPAAA clade</taxon>
        <taxon>indigoferoid/millettioid clade</taxon>
        <taxon>Phaseoleae</taxon>
        <taxon>Glycine</taxon>
        <taxon>Glycine subgen. Soja</taxon>
    </lineage>
</organism>
<accession>A0A0B2QSB1</accession>
<evidence type="ECO:0000256" key="2">
    <source>
        <dbReference type="ARBA" id="ARBA00010609"/>
    </source>
</evidence>
<dbReference type="SUPFAM" id="SSF50630">
    <property type="entry name" value="Acid proteases"/>
    <property type="match status" value="1"/>
</dbReference>
<dbReference type="EC" id="1.10.3.3" evidence="9"/>
<protein>
    <submittedName>
        <fullName evidence="9">Laccase-22</fullName>
        <ecNumber evidence="9">1.10.3.3</ecNumber>
    </submittedName>
</protein>
<dbReference type="Proteomes" id="UP000053555">
    <property type="component" value="Unassembled WGS sequence"/>
</dbReference>
<keyword evidence="7" id="KW-0186">Copper</keyword>
<dbReference type="GO" id="GO:0005507">
    <property type="term" value="F:copper ion binding"/>
    <property type="evidence" value="ECO:0007669"/>
    <property type="project" value="InterPro"/>
</dbReference>
<dbReference type="PROSITE" id="PS00080">
    <property type="entry name" value="MULTICOPPER_OXIDASE2"/>
    <property type="match status" value="1"/>
</dbReference>
<dbReference type="InterPro" id="IPR021109">
    <property type="entry name" value="Peptidase_aspartic_dom_sf"/>
</dbReference>
<dbReference type="InterPro" id="IPR011706">
    <property type="entry name" value="Cu-oxidase_C"/>
</dbReference>
<dbReference type="GO" id="GO:0008447">
    <property type="term" value="F:L-ascorbate oxidase activity"/>
    <property type="evidence" value="ECO:0007669"/>
    <property type="project" value="UniProtKB-EC"/>
</dbReference>
<dbReference type="PANTHER" id="PTHR11709">
    <property type="entry name" value="MULTI-COPPER OXIDASE"/>
    <property type="match status" value="1"/>
</dbReference>
<gene>
    <name evidence="9" type="ORF">glysoja_031308</name>
</gene>
<keyword evidence="3" id="KW-0964">Secreted</keyword>
<comment type="subcellular location">
    <subcellularLocation>
        <location evidence="1">Secreted</location>
    </subcellularLocation>
</comment>
<evidence type="ECO:0000256" key="7">
    <source>
        <dbReference type="ARBA" id="ARBA00023008"/>
    </source>
</evidence>
<evidence type="ECO:0000256" key="1">
    <source>
        <dbReference type="ARBA" id="ARBA00004613"/>
    </source>
</evidence>
<dbReference type="PANTHER" id="PTHR11709:SF370">
    <property type="entry name" value="LACCASE-4"/>
    <property type="match status" value="1"/>
</dbReference>
<keyword evidence="6 9" id="KW-0560">Oxidoreductase</keyword>
<feature type="domain" description="Plastocyanin-like" evidence="8">
    <location>
        <begin position="102"/>
        <end position="216"/>
    </location>
</feature>
<dbReference type="Gene3D" id="2.60.40.420">
    <property type="entry name" value="Cupredoxins - blue copper proteins"/>
    <property type="match status" value="1"/>
</dbReference>
<evidence type="ECO:0000313" key="9">
    <source>
        <dbReference type="EMBL" id="KHN22723.1"/>
    </source>
</evidence>
<dbReference type="InterPro" id="IPR002355">
    <property type="entry name" value="Cu_oxidase_Cu_BS"/>
</dbReference>
<dbReference type="GO" id="GO:0005576">
    <property type="term" value="C:extracellular region"/>
    <property type="evidence" value="ECO:0007669"/>
    <property type="project" value="UniProtKB-SubCell"/>
</dbReference>
<evidence type="ECO:0000256" key="3">
    <source>
        <dbReference type="ARBA" id="ARBA00022525"/>
    </source>
</evidence>
<comment type="similarity">
    <text evidence="2">Belongs to the multicopper oxidase family.</text>
</comment>
<dbReference type="PROSITE" id="PS00079">
    <property type="entry name" value="MULTICOPPER_OXIDASE1"/>
    <property type="match status" value="1"/>
</dbReference>
<proteinExistence type="inferred from homology"/>
<evidence type="ECO:0000259" key="8">
    <source>
        <dbReference type="Pfam" id="PF07731"/>
    </source>
</evidence>
<sequence>MSGLPSSETFRVYGTIKNTRLTILIDSGSTHNFLQARVAQFLNLPVETTRPLRVLIGNGSVLDCNQHCPDTQLSIQGHSFPSTFGINPSQVYNYTATPPVVASQTTNDTKAYRLAFNSTVHVVLQDTGAIAPKSLPVHLHGFNFSVVGSGVGNYDPKTNQNNFNLVDPVERNTIGVPTGGWIAFRFRADNPGVWFFHCHFEVHITGGLKMIFLVHTNKGRPSYA</sequence>
<dbReference type="AlphaFoldDB" id="A0A0B2QSB1"/>
<dbReference type="CDD" id="cd00303">
    <property type="entry name" value="retropepsin_like"/>
    <property type="match status" value="1"/>
</dbReference>
<dbReference type="InterPro" id="IPR008972">
    <property type="entry name" value="Cupredoxin"/>
</dbReference>